<proteinExistence type="predicted"/>
<sequence>MLDASNEIQKISAETCELTESQLDLVNGGSINSVLTGVVNAVANGISAGIKVINMDQKETYTGKYGSVTF</sequence>
<dbReference type="KEGG" id="mno:Mnod_2404"/>
<dbReference type="RefSeq" id="WP_015929056.1">
    <property type="nucleotide sequence ID" value="NC_011894.1"/>
</dbReference>
<dbReference type="EMBL" id="CP001349">
    <property type="protein sequence ID" value="ACL57376.1"/>
    <property type="molecule type" value="Genomic_DNA"/>
</dbReference>
<protein>
    <submittedName>
        <fullName evidence="1">Uncharacterized protein</fullName>
    </submittedName>
</protein>
<dbReference type="HOGENOM" id="CLU_2753244_0_0_5"/>
<accession>B8IBG1</accession>
<gene>
    <name evidence="1" type="ordered locus">Mnod_2404</name>
</gene>
<name>B8IBG1_METNO</name>
<keyword evidence="2" id="KW-1185">Reference proteome</keyword>
<dbReference type="AlphaFoldDB" id="B8IBG1"/>
<dbReference type="Proteomes" id="UP000008207">
    <property type="component" value="Chromosome"/>
</dbReference>
<evidence type="ECO:0000313" key="1">
    <source>
        <dbReference type="EMBL" id="ACL57376.1"/>
    </source>
</evidence>
<organism evidence="1 2">
    <name type="scientific">Methylobacterium nodulans (strain LMG 21967 / CNCM I-2342 / ORS 2060)</name>
    <dbReference type="NCBI Taxonomy" id="460265"/>
    <lineage>
        <taxon>Bacteria</taxon>
        <taxon>Pseudomonadati</taxon>
        <taxon>Pseudomonadota</taxon>
        <taxon>Alphaproteobacteria</taxon>
        <taxon>Hyphomicrobiales</taxon>
        <taxon>Methylobacteriaceae</taxon>
        <taxon>Methylobacterium</taxon>
    </lineage>
</organism>
<evidence type="ECO:0000313" key="2">
    <source>
        <dbReference type="Proteomes" id="UP000008207"/>
    </source>
</evidence>
<reference evidence="1 2" key="1">
    <citation type="submission" date="2009-01" db="EMBL/GenBank/DDBJ databases">
        <title>Complete sequence of chromosome of Methylobacterium nodulans ORS 2060.</title>
        <authorList>
            <consortium name="US DOE Joint Genome Institute"/>
            <person name="Lucas S."/>
            <person name="Copeland A."/>
            <person name="Lapidus A."/>
            <person name="Glavina del Rio T."/>
            <person name="Dalin E."/>
            <person name="Tice H."/>
            <person name="Bruce D."/>
            <person name="Goodwin L."/>
            <person name="Pitluck S."/>
            <person name="Sims D."/>
            <person name="Brettin T."/>
            <person name="Detter J.C."/>
            <person name="Han C."/>
            <person name="Larimer F."/>
            <person name="Land M."/>
            <person name="Hauser L."/>
            <person name="Kyrpides N."/>
            <person name="Ivanova N."/>
            <person name="Marx C.J."/>
            <person name="Richardson P."/>
        </authorList>
    </citation>
    <scope>NUCLEOTIDE SEQUENCE [LARGE SCALE GENOMIC DNA]</scope>
    <source>
        <strain evidence="2">LMG 21967 / CNCM I-2342 / ORS 2060</strain>
    </source>
</reference>